<dbReference type="Proteomes" id="UP000827092">
    <property type="component" value="Unassembled WGS sequence"/>
</dbReference>
<sequence length="307" mass="34721">MQIKTLESIDSKIKSFTEAYSENQARISTLLDTLKLDTVEGEMQIKPKKTRDEAPVLVIDTSEGTNAMSYRDALMAAAPDLELPSTPLELPRPSDLVIPGANRLIVKMRDQNNLEKFKSLIDSDPNLGKLAQAKISRRRKHRLILFGVPDEISENDFKTEVEALGETMGKPITIIKSFKNGKVVTQTQNFIIEVEAQVAENLLKLSRFVLNFNRIRIQRYFNILRCFKCQRFGHAAHSCSWDTTCAKCAGAHDTRQCDSGSKVERCANCLGNRTKAGAQKFDHHHRADSRLCDSYLDYKHFTITKND</sequence>
<evidence type="ECO:0000313" key="1">
    <source>
        <dbReference type="EMBL" id="KAG8175587.1"/>
    </source>
</evidence>
<proteinExistence type="predicted"/>
<name>A0AAV6TU29_9ARAC</name>
<keyword evidence="2" id="KW-1185">Reference proteome</keyword>
<dbReference type="AlphaFoldDB" id="A0AAV6TU29"/>
<evidence type="ECO:0008006" key="3">
    <source>
        <dbReference type="Google" id="ProtNLM"/>
    </source>
</evidence>
<protein>
    <recommendedName>
        <fullName evidence="3">CCHC-type domain-containing protein</fullName>
    </recommendedName>
</protein>
<comment type="caution">
    <text evidence="1">The sequence shown here is derived from an EMBL/GenBank/DDBJ whole genome shotgun (WGS) entry which is preliminary data.</text>
</comment>
<organism evidence="1 2">
    <name type="scientific">Oedothorax gibbosus</name>
    <dbReference type="NCBI Taxonomy" id="931172"/>
    <lineage>
        <taxon>Eukaryota</taxon>
        <taxon>Metazoa</taxon>
        <taxon>Ecdysozoa</taxon>
        <taxon>Arthropoda</taxon>
        <taxon>Chelicerata</taxon>
        <taxon>Arachnida</taxon>
        <taxon>Araneae</taxon>
        <taxon>Araneomorphae</taxon>
        <taxon>Entelegynae</taxon>
        <taxon>Araneoidea</taxon>
        <taxon>Linyphiidae</taxon>
        <taxon>Erigoninae</taxon>
        <taxon>Oedothorax</taxon>
    </lineage>
</organism>
<evidence type="ECO:0000313" key="2">
    <source>
        <dbReference type="Proteomes" id="UP000827092"/>
    </source>
</evidence>
<reference evidence="1 2" key="1">
    <citation type="journal article" date="2022" name="Nat. Ecol. Evol.">
        <title>A masculinizing supergene underlies an exaggerated male reproductive morph in a spider.</title>
        <authorList>
            <person name="Hendrickx F."/>
            <person name="De Corte Z."/>
            <person name="Sonet G."/>
            <person name="Van Belleghem S.M."/>
            <person name="Kostlbacher S."/>
            <person name="Vangestel C."/>
        </authorList>
    </citation>
    <scope>NUCLEOTIDE SEQUENCE [LARGE SCALE GENOMIC DNA]</scope>
    <source>
        <strain evidence="1">W744_W776</strain>
    </source>
</reference>
<gene>
    <name evidence="1" type="ORF">JTE90_018880</name>
</gene>
<dbReference type="EMBL" id="JAFNEN010000983">
    <property type="protein sequence ID" value="KAG8175587.1"/>
    <property type="molecule type" value="Genomic_DNA"/>
</dbReference>
<accession>A0AAV6TU29</accession>